<keyword evidence="9 11" id="KW-0472">Membrane</keyword>
<evidence type="ECO:0000256" key="5">
    <source>
        <dbReference type="ARBA" id="ARBA00022729"/>
    </source>
</evidence>
<dbReference type="GO" id="GO:0005524">
    <property type="term" value="F:ATP binding"/>
    <property type="evidence" value="ECO:0007669"/>
    <property type="project" value="UniProtKB-KW"/>
</dbReference>
<evidence type="ECO:0000256" key="10">
    <source>
        <dbReference type="ARBA" id="ARBA00023180"/>
    </source>
</evidence>
<evidence type="ECO:0000256" key="12">
    <source>
        <dbReference type="SAM" id="SignalP"/>
    </source>
</evidence>
<dbReference type="AlphaFoldDB" id="A0AAV8UG29"/>
<dbReference type="FunFam" id="2.60.120.430:FF:000005">
    <property type="entry name" value="Putative receptor-like protein kinase"/>
    <property type="match status" value="1"/>
</dbReference>
<keyword evidence="10" id="KW-0325">Glycoprotein</keyword>
<reference evidence="14 15" key="1">
    <citation type="submission" date="2021-09" db="EMBL/GenBank/DDBJ databases">
        <title>Genomic insights and catalytic innovation underlie evolution of tropane alkaloids biosynthesis.</title>
        <authorList>
            <person name="Wang Y.-J."/>
            <person name="Tian T."/>
            <person name="Huang J.-P."/>
            <person name="Huang S.-X."/>
        </authorList>
    </citation>
    <scope>NUCLEOTIDE SEQUENCE [LARGE SCALE GENOMIC DNA]</scope>
    <source>
        <strain evidence="14">KIB-2018</strain>
        <tissue evidence="14">Leaf</tissue>
    </source>
</reference>
<name>A0AAV8UG29_9ROSI</name>
<dbReference type="PANTHER" id="PTHR34590">
    <property type="entry name" value="OS03G0124300 PROTEIN-RELATED"/>
    <property type="match status" value="1"/>
</dbReference>
<evidence type="ECO:0000256" key="2">
    <source>
        <dbReference type="ARBA" id="ARBA00022527"/>
    </source>
</evidence>
<dbReference type="EMBL" id="JAIWQS010000008">
    <property type="protein sequence ID" value="KAJ8900451.1"/>
    <property type="molecule type" value="Genomic_DNA"/>
</dbReference>
<keyword evidence="3" id="KW-0808">Transferase</keyword>
<feature type="transmembrane region" description="Helical" evidence="11">
    <location>
        <begin position="423"/>
        <end position="443"/>
    </location>
</feature>
<keyword evidence="4 11" id="KW-0812">Transmembrane</keyword>
<dbReference type="GO" id="GO:0016020">
    <property type="term" value="C:membrane"/>
    <property type="evidence" value="ECO:0007669"/>
    <property type="project" value="UniProtKB-SubCell"/>
</dbReference>
<evidence type="ECO:0000256" key="8">
    <source>
        <dbReference type="ARBA" id="ARBA00022989"/>
    </source>
</evidence>
<protein>
    <recommendedName>
        <fullName evidence="13">Malectin-like domain-containing protein</fullName>
    </recommendedName>
</protein>
<dbReference type="Gene3D" id="2.60.120.430">
    <property type="entry name" value="Galactose-binding lectin"/>
    <property type="match status" value="2"/>
</dbReference>
<dbReference type="GO" id="GO:0004714">
    <property type="term" value="F:transmembrane receptor protein tyrosine kinase activity"/>
    <property type="evidence" value="ECO:0007669"/>
    <property type="project" value="InterPro"/>
</dbReference>
<evidence type="ECO:0000256" key="9">
    <source>
        <dbReference type="ARBA" id="ARBA00023136"/>
    </source>
</evidence>
<sequence length="476" mass="53329">MVMECHHPTSLCLLCLCILSSLSLTLCFHSHFFPIDNYLINCGSAVYSSVFNRQFVSDDDSSNSNSPLLSSVLTIPVADQSPVPNSQQIYHTARVFKKPSKYVFRIKDPGTHMVRLHFDPFVSSNWDLSEARFHVLVDGYVVLSDFFVSNAANPVIKEYLLWVDSDMLVITFVPAKRNNIGFVNAIEVISAPKDLIADVAMLVNGDKVEKFDGLTKQALETIYRVNIGGQKLTPFNDTVWRTWVPDDEFFKSNHDSEKVYFSGYIMYGDGRASREVAPDFVYSTARVITSKNASIPNVNMTWEFPVDEGYRYLVKLHFCDIASIALGLLNFNVYLNGQLAYENLDLSLITSMLAAPFYVDFLVDGGKFDVLTVSIGPSNMSKGYSVDGILNGLEIMKMNNSMGSLDGRICEGMVWKNWPRKKIGVLIPLVAVLCLVLSLSTIFRRRGVRNSLAWSKLPTEEADGKNGNQQLSLFRT</sequence>
<comment type="caution">
    <text evidence="14">The sequence shown here is derived from an EMBL/GenBank/DDBJ whole genome shotgun (WGS) entry which is preliminary data.</text>
</comment>
<evidence type="ECO:0000256" key="4">
    <source>
        <dbReference type="ARBA" id="ARBA00022692"/>
    </source>
</evidence>
<evidence type="ECO:0000313" key="15">
    <source>
        <dbReference type="Proteomes" id="UP001159364"/>
    </source>
</evidence>
<dbReference type="FunFam" id="2.60.120.430:FF:000001">
    <property type="entry name" value="Receptor-like protein kinase FERONIA"/>
    <property type="match status" value="1"/>
</dbReference>
<evidence type="ECO:0000256" key="11">
    <source>
        <dbReference type="SAM" id="Phobius"/>
    </source>
</evidence>
<gene>
    <name evidence="14" type="ORF">K2173_025228</name>
</gene>
<keyword evidence="6" id="KW-0547">Nucleotide-binding</keyword>
<evidence type="ECO:0000313" key="14">
    <source>
        <dbReference type="EMBL" id="KAJ8900451.1"/>
    </source>
</evidence>
<evidence type="ECO:0000256" key="1">
    <source>
        <dbReference type="ARBA" id="ARBA00004479"/>
    </source>
</evidence>
<dbReference type="Pfam" id="PF12819">
    <property type="entry name" value="Malectin_like"/>
    <property type="match status" value="1"/>
</dbReference>
<keyword evidence="2" id="KW-0723">Serine/threonine-protein kinase</keyword>
<keyword evidence="2" id="KW-0418">Kinase</keyword>
<evidence type="ECO:0000256" key="6">
    <source>
        <dbReference type="ARBA" id="ARBA00022741"/>
    </source>
</evidence>
<keyword evidence="15" id="KW-1185">Reference proteome</keyword>
<dbReference type="InterPro" id="IPR045272">
    <property type="entry name" value="ANXUR1/2-like"/>
</dbReference>
<feature type="chain" id="PRO_5043384275" description="Malectin-like domain-containing protein" evidence="12">
    <location>
        <begin position="28"/>
        <end position="476"/>
    </location>
</feature>
<dbReference type="InterPro" id="IPR024788">
    <property type="entry name" value="Malectin-like_Carb-bd_dom"/>
</dbReference>
<feature type="domain" description="Malectin-like" evidence="13">
    <location>
        <begin position="40"/>
        <end position="398"/>
    </location>
</feature>
<evidence type="ECO:0000256" key="3">
    <source>
        <dbReference type="ARBA" id="ARBA00022679"/>
    </source>
</evidence>
<keyword evidence="7" id="KW-0067">ATP-binding</keyword>
<dbReference type="PANTHER" id="PTHR34590:SF6">
    <property type="entry name" value="RECEPTOR-LIKE KINASE"/>
    <property type="match status" value="1"/>
</dbReference>
<organism evidence="14 15">
    <name type="scientific">Erythroxylum novogranatense</name>
    <dbReference type="NCBI Taxonomy" id="1862640"/>
    <lineage>
        <taxon>Eukaryota</taxon>
        <taxon>Viridiplantae</taxon>
        <taxon>Streptophyta</taxon>
        <taxon>Embryophyta</taxon>
        <taxon>Tracheophyta</taxon>
        <taxon>Spermatophyta</taxon>
        <taxon>Magnoliopsida</taxon>
        <taxon>eudicotyledons</taxon>
        <taxon>Gunneridae</taxon>
        <taxon>Pentapetalae</taxon>
        <taxon>rosids</taxon>
        <taxon>fabids</taxon>
        <taxon>Malpighiales</taxon>
        <taxon>Erythroxylaceae</taxon>
        <taxon>Erythroxylum</taxon>
    </lineage>
</organism>
<evidence type="ECO:0000256" key="7">
    <source>
        <dbReference type="ARBA" id="ARBA00022840"/>
    </source>
</evidence>
<evidence type="ECO:0000259" key="13">
    <source>
        <dbReference type="Pfam" id="PF12819"/>
    </source>
</evidence>
<proteinExistence type="predicted"/>
<dbReference type="Proteomes" id="UP001159364">
    <property type="component" value="Linkage Group LG08"/>
</dbReference>
<dbReference type="GO" id="GO:0004674">
    <property type="term" value="F:protein serine/threonine kinase activity"/>
    <property type="evidence" value="ECO:0007669"/>
    <property type="project" value="UniProtKB-KW"/>
</dbReference>
<feature type="signal peptide" evidence="12">
    <location>
        <begin position="1"/>
        <end position="27"/>
    </location>
</feature>
<keyword evidence="8 11" id="KW-1133">Transmembrane helix</keyword>
<keyword evidence="5 12" id="KW-0732">Signal</keyword>
<comment type="subcellular location">
    <subcellularLocation>
        <location evidence="1">Membrane</location>
        <topology evidence="1">Single-pass type I membrane protein</topology>
    </subcellularLocation>
</comment>
<accession>A0AAV8UG29</accession>